<proteinExistence type="predicted"/>
<dbReference type="Pfam" id="PF19420">
    <property type="entry name" value="DDAH_eukar"/>
    <property type="match status" value="1"/>
</dbReference>
<accession>A0A382HEB2</accession>
<dbReference type="AlphaFoldDB" id="A0A382HEB2"/>
<dbReference type="Gene3D" id="3.75.10.10">
    <property type="entry name" value="L-arginine/glycine Amidinotransferase, Chain A"/>
    <property type="match status" value="1"/>
</dbReference>
<protein>
    <recommendedName>
        <fullName evidence="2">Amidinotransferase</fullName>
    </recommendedName>
</protein>
<sequence length="203" mass="22682">GDVVIARFREKERQGEVKIIEEWLMDQDVKVHTLPNDYNHFIEGGEFYYCSNENILFAGESRNSRKGNEKTAELLDVEDLVILRSNSFHLDTLCTPVFNSDNQLCLLIACTALLKKESVDQLKKMMHNRNIPILEIPPEEAIGTTGKLGSFAVNCLPLPGQLIGAAEFKSETVRTALTEHNITHSVVSLTQFHLSGGSVHCLT</sequence>
<evidence type="ECO:0000313" key="1">
    <source>
        <dbReference type="EMBL" id="SVB85425.1"/>
    </source>
</evidence>
<feature type="non-terminal residue" evidence="1">
    <location>
        <position position="1"/>
    </location>
</feature>
<gene>
    <name evidence="1" type="ORF">METZ01_LOCUS238279</name>
</gene>
<name>A0A382HEB2_9ZZZZ</name>
<dbReference type="SUPFAM" id="SSF55909">
    <property type="entry name" value="Pentein"/>
    <property type="match status" value="1"/>
</dbReference>
<dbReference type="EMBL" id="UINC01060677">
    <property type="protein sequence ID" value="SVB85425.1"/>
    <property type="molecule type" value="Genomic_DNA"/>
</dbReference>
<reference evidence="1" key="1">
    <citation type="submission" date="2018-05" db="EMBL/GenBank/DDBJ databases">
        <authorList>
            <person name="Lanie J.A."/>
            <person name="Ng W.-L."/>
            <person name="Kazmierczak K.M."/>
            <person name="Andrzejewski T.M."/>
            <person name="Davidsen T.M."/>
            <person name="Wayne K.J."/>
            <person name="Tettelin H."/>
            <person name="Glass J.I."/>
            <person name="Rusch D."/>
            <person name="Podicherti R."/>
            <person name="Tsui H.-C.T."/>
            <person name="Winkler M.E."/>
        </authorList>
    </citation>
    <scope>NUCLEOTIDE SEQUENCE</scope>
</reference>
<evidence type="ECO:0008006" key="2">
    <source>
        <dbReference type="Google" id="ProtNLM"/>
    </source>
</evidence>
<organism evidence="1">
    <name type="scientific">marine metagenome</name>
    <dbReference type="NCBI Taxonomy" id="408172"/>
    <lineage>
        <taxon>unclassified sequences</taxon>
        <taxon>metagenomes</taxon>
        <taxon>ecological metagenomes</taxon>
    </lineage>
</organism>
<feature type="non-terminal residue" evidence="1">
    <location>
        <position position="203"/>
    </location>
</feature>